<dbReference type="EMBL" id="JBHUEK010000007">
    <property type="protein sequence ID" value="MFD1777689.1"/>
    <property type="molecule type" value="Genomic_DNA"/>
</dbReference>
<name>A0ABW4MI50_9BACI</name>
<proteinExistence type="predicted"/>
<evidence type="ECO:0000313" key="2">
    <source>
        <dbReference type="EMBL" id="MFD1777689.1"/>
    </source>
</evidence>
<comment type="caution">
    <text evidence="2">The sequence shown here is derived from an EMBL/GenBank/DDBJ whole genome shotgun (WGS) entry which is preliminary data.</text>
</comment>
<keyword evidence="3" id="KW-1185">Reference proteome</keyword>
<evidence type="ECO:0000259" key="1">
    <source>
        <dbReference type="Pfam" id="PF13468"/>
    </source>
</evidence>
<reference evidence="3" key="1">
    <citation type="journal article" date="2019" name="Int. J. Syst. Evol. Microbiol.">
        <title>The Global Catalogue of Microorganisms (GCM) 10K type strain sequencing project: providing services to taxonomists for standard genome sequencing and annotation.</title>
        <authorList>
            <consortium name="The Broad Institute Genomics Platform"/>
            <consortium name="The Broad Institute Genome Sequencing Center for Infectious Disease"/>
            <person name="Wu L."/>
            <person name="Ma J."/>
        </authorList>
    </citation>
    <scope>NUCLEOTIDE SEQUENCE [LARGE SCALE GENOMIC DNA]</scope>
    <source>
        <strain evidence="3">CCUG 15531</strain>
    </source>
</reference>
<dbReference type="Gene3D" id="3.10.180.10">
    <property type="entry name" value="2,3-Dihydroxybiphenyl 1,2-Dioxygenase, domain 1"/>
    <property type="match status" value="1"/>
</dbReference>
<feature type="domain" description="Glyoxalase-like" evidence="1">
    <location>
        <begin position="5"/>
        <end position="188"/>
    </location>
</feature>
<dbReference type="PANTHER" id="PTHR40265:SF1">
    <property type="entry name" value="GLYOXALASE-LIKE DOMAIN-CONTAINING PROTEIN"/>
    <property type="match status" value="1"/>
</dbReference>
<dbReference type="PANTHER" id="PTHR40265">
    <property type="entry name" value="BLL2707 PROTEIN"/>
    <property type="match status" value="1"/>
</dbReference>
<sequence>MDIHFDHVVHYVKDPYEAMTAFQLLGFHTAKGGNHEIWGTYNSLCYFKNLAYIEWIGINNLEVTKKGSHPFSRHLYEDFKRGEGLSQIAFRTNSIEKTNQELIQKGIKTIGPFPGSRKRPDGSILQWSMLFIDHTHPMPFFIEWGEDDKVREQELVEKEVYVPDSKSISFIAYAVEQAEYLADIWAKVLNGTVDNSTIPGTEQKAIKVHFDTIDVYFISLKEHPRGERPFLVGIEPKAKKEISLHGAKYLL</sequence>
<protein>
    <submittedName>
        <fullName evidence="2">VOC family protein</fullName>
    </submittedName>
</protein>
<dbReference type="RefSeq" id="WP_388035223.1">
    <property type="nucleotide sequence ID" value="NZ_JBHUEK010000007.1"/>
</dbReference>
<gene>
    <name evidence="2" type="ORF">ACFSFW_03345</name>
</gene>
<organism evidence="2 3">
    <name type="scientific">Fredinandcohnia salidurans</name>
    <dbReference type="NCBI Taxonomy" id="2595041"/>
    <lineage>
        <taxon>Bacteria</taxon>
        <taxon>Bacillati</taxon>
        <taxon>Bacillota</taxon>
        <taxon>Bacilli</taxon>
        <taxon>Bacillales</taxon>
        <taxon>Bacillaceae</taxon>
        <taxon>Fredinandcohnia</taxon>
    </lineage>
</organism>
<accession>A0ABW4MI50</accession>
<dbReference type="Pfam" id="PF13468">
    <property type="entry name" value="Glyoxalase_3"/>
    <property type="match status" value="1"/>
</dbReference>
<evidence type="ECO:0000313" key="3">
    <source>
        <dbReference type="Proteomes" id="UP001597227"/>
    </source>
</evidence>
<dbReference type="SUPFAM" id="SSF54593">
    <property type="entry name" value="Glyoxalase/Bleomycin resistance protein/Dihydroxybiphenyl dioxygenase"/>
    <property type="match status" value="1"/>
</dbReference>
<dbReference type="InterPro" id="IPR029068">
    <property type="entry name" value="Glyas_Bleomycin-R_OHBP_Dase"/>
</dbReference>
<dbReference type="Proteomes" id="UP001597227">
    <property type="component" value="Unassembled WGS sequence"/>
</dbReference>
<dbReference type="InterPro" id="IPR025870">
    <property type="entry name" value="Glyoxalase-like_dom"/>
</dbReference>